<comment type="pathway">
    <text evidence="2">Glycan metabolism; N-glycan metabolism.</text>
</comment>
<evidence type="ECO:0000256" key="6">
    <source>
        <dbReference type="ARBA" id="ARBA00022824"/>
    </source>
</evidence>
<feature type="domain" description="Glycosyl hydrolase family 31 C-terminal" evidence="14">
    <location>
        <begin position="697"/>
        <end position="782"/>
    </location>
</feature>
<dbReference type="OrthoDB" id="1334205at2759"/>
<dbReference type="EMBL" id="JAEUBF010001131">
    <property type="protein sequence ID" value="KAH3672527.1"/>
    <property type="molecule type" value="Genomic_DNA"/>
</dbReference>
<keyword evidence="4 11" id="KW-0732">Signal</keyword>
<dbReference type="Pfam" id="PF01055">
    <property type="entry name" value="Glyco_hydro_31_2nd"/>
    <property type="match status" value="1"/>
</dbReference>
<reference evidence="15" key="2">
    <citation type="submission" date="2021-01" db="EMBL/GenBank/DDBJ databases">
        <authorList>
            <person name="Schikora-Tamarit M.A."/>
        </authorList>
    </citation>
    <scope>NUCLEOTIDE SEQUENCE</scope>
    <source>
        <strain evidence="15">CBS6341</strain>
    </source>
</reference>
<keyword evidence="6" id="KW-0256">Endoplasmic reticulum</keyword>
<dbReference type="CDD" id="cd14752">
    <property type="entry name" value="GH31_N"/>
    <property type="match status" value="1"/>
</dbReference>
<dbReference type="GO" id="GO:0005975">
    <property type="term" value="P:carbohydrate metabolic process"/>
    <property type="evidence" value="ECO:0007669"/>
    <property type="project" value="InterPro"/>
</dbReference>
<reference evidence="15" key="1">
    <citation type="journal article" date="2021" name="Open Biol.">
        <title>Shared evolutionary footprints suggest mitochondrial oxidative damage underlies multiple complex I losses in fungi.</title>
        <authorList>
            <person name="Schikora-Tamarit M.A."/>
            <person name="Marcet-Houben M."/>
            <person name="Nosek J."/>
            <person name="Gabaldon T."/>
        </authorList>
    </citation>
    <scope>NUCLEOTIDE SEQUENCE</scope>
    <source>
        <strain evidence="15">CBS6341</strain>
    </source>
</reference>
<evidence type="ECO:0000313" key="16">
    <source>
        <dbReference type="Proteomes" id="UP000769528"/>
    </source>
</evidence>
<keyword evidence="16" id="KW-1185">Reference proteome</keyword>
<dbReference type="SUPFAM" id="SSF74650">
    <property type="entry name" value="Galactose mutarotase-like"/>
    <property type="match status" value="1"/>
</dbReference>
<dbReference type="InterPro" id="IPR011013">
    <property type="entry name" value="Gal_mutarotase_sf_dom"/>
</dbReference>
<dbReference type="SUPFAM" id="SSF51011">
    <property type="entry name" value="Glycosyl hydrolase domain"/>
    <property type="match status" value="1"/>
</dbReference>
<evidence type="ECO:0000256" key="2">
    <source>
        <dbReference type="ARBA" id="ARBA00004833"/>
    </source>
</evidence>
<evidence type="ECO:0000256" key="9">
    <source>
        <dbReference type="ARBA" id="ARBA00042895"/>
    </source>
</evidence>
<dbReference type="GO" id="GO:0017177">
    <property type="term" value="C:glucosidase II complex"/>
    <property type="evidence" value="ECO:0007669"/>
    <property type="project" value="TreeGrafter"/>
</dbReference>
<dbReference type="InterPro" id="IPR000322">
    <property type="entry name" value="Glyco_hydro_31_TIM"/>
</dbReference>
<feature type="chain" id="PRO_5040445417" description="Glucosidase II subunit alpha" evidence="11">
    <location>
        <begin position="21"/>
        <end position="914"/>
    </location>
</feature>
<dbReference type="GO" id="GO:0006491">
    <property type="term" value="P:N-glycan processing"/>
    <property type="evidence" value="ECO:0007669"/>
    <property type="project" value="TreeGrafter"/>
</dbReference>
<feature type="domain" description="Glycoside hydrolase family 31 N-terminal" evidence="13">
    <location>
        <begin position="84"/>
        <end position="309"/>
    </location>
</feature>
<feature type="domain" description="Glycoside hydrolase family 31 TIM barrel" evidence="12">
    <location>
        <begin position="363"/>
        <end position="687"/>
    </location>
</feature>
<keyword evidence="5 10" id="KW-0378">Hydrolase</keyword>
<dbReference type="Pfam" id="PF13802">
    <property type="entry name" value="Gal_mutarotas_2"/>
    <property type="match status" value="1"/>
</dbReference>
<evidence type="ECO:0000256" key="3">
    <source>
        <dbReference type="ARBA" id="ARBA00007806"/>
    </source>
</evidence>
<proteinExistence type="inferred from homology"/>
<dbReference type="CDD" id="cd06603">
    <property type="entry name" value="GH31_GANC_GANAB_alpha"/>
    <property type="match status" value="1"/>
</dbReference>
<dbReference type="InterPro" id="IPR048395">
    <property type="entry name" value="Glyco_hydro_31_C"/>
</dbReference>
<feature type="signal peptide" evidence="11">
    <location>
        <begin position="1"/>
        <end position="20"/>
    </location>
</feature>
<dbReference type="Gene3D" id="2.60.40.1180">
    <property type="entry name" value="Golgi alpha-mannosidase II"/>
    <property type="match status" value="2"/>
</dbReference>
<gene>
    <name evidence="15" type="ORF">WICMUC_004212</name>
</gene>
<dbReference type="InterPro" id="IPR013780">
    <property type="entry name" value="Glyco_hydro_b"/>
</dbReference>
<dbReference type="Pfam" id="PF21365">
    <property type="entry name" value="Glyco_hydro_31_3rd"/>
    <property type="match status" value="1"/>
</dbReference>
<dbReference type="InterPro" id="IPR025887">
    <property type="entry name" value="Glyco_hydro_31_N_dom"/>
</dbReference>
<keyword evidence="7" id="KW-0325">Glycoprotein</keyword>
<dbReference type="SUPFAM" id="SSF51445">
    <property type="entry name" value="(Trans)glycosidases"/>
    <property type="match status" value="1"/>
</dbReference>
<dbReference type="InterPro" id="IPR017853">
    <property type="entry name" value="GH"/>
</dbReference>
<evidence type="ECO:0000259" key="12">
    <source>
        <dbReference type="Pfam" id="PF01055"/>
    </source>
</evidence>
<comment type="caution">
    <text evidence="15">The sequence shown here is derived from an EMBL/GenBank/DDBJ whole genome shotgun (WGS) entry which is preliminary data.</text>
</comment>
<name>A0A9P8PI47_9ASCO</name>
<comment type="subcellular location">
    <subcellularLocation>
        <location evidence="1">Endoplasmic reticulum</location>
    </subcellularLocation>
</comment>
<evidence type="ECO:0000259" key="14">
    <source>
        <dbReference type="Pfam" id="PF21365"/>
    </source>
</evidence>
<dbReference type="Gene3D" id="2.60.40.1760">
    <property type="entry name" value="glycosyl hydrolase (family 31)"/>
    <property type="match status" value="1"/>
</dbReference>
<organism evidence="15 16">
    <name type="scientific">Wickerhamomyces mucosus</name>
    <dbReference type="NCBI Taxonomy" id="1378264"/>
    <lineage>
        <taxon>Eukaryota</taxon>
        <taxon>Fungi</taxon>
        <taxon>Dikarya</taxon>
        <taxon>Ascomycota</taxon>
        <taxon>Saccharomycotina</taxon>
        <taxon>Saccharomycetes</taxon>
        <taxon>Phaffomycetales</taxon>
        <taxon>Wickerhamomycetaceae</taxon>
        <taxon>Wickerhamomyces</taxon>
    </lineage>
</organism>
<dbReference type="GO" id="GO:0030246">
    <property type="term" value="F:carbohydrate binding"/>
    <property type="evidence" value="ECO:0007669"/>
    <property type="project" value="InterPro"/>
</dbReference>
<dbReference type="Proteomes" id="UP000769528">
    <property type="component" value="Unassembled WGS sequence"/>
</dbReference>
<evidence type="ECO:0000259" key="13">
    <source>
        <dbReference type="Pfam" id="PF13802"/>
    </source>
</evidence>
<evidence type="ECO:0000313" key="15">
    <source>
        <dbReference type="EMBL" id="KAH3672527.1"/>
    </source>
</evidence>
<comment type="similarity">
    <text evidence="3 10">Belongs to the glycosyl hydrolase 31 family.</text>
</comment>
<evidence type="ECO:0000256" key="5">
    <source>
        <dbReference type="ARBA" id="ARBA00022801"/>
    </source>
</evidence>
<dbReference type="PANTHER" id="PTHR22762">
    <property type="entry name" value="ALPHA-GLUCOSIDASE"/>
    <property type="match status" value="1"/>
</dbReference>
<dbReference type="GO" id="GO:0090599">
    <property type="term" value="F:alpha-glucosidase activity"/>
    <property type="evidence" value="ECO:0007669"/>
    <property type="project" value="TreeGrafter"/>
</dbReference>
<dbReference type="AlphaFoldDB" id="A0A9P8PI47"/>
<evidence type="ECO:0000256" key="7">
    <source>
        <dbReference type="ARBA" id="ARBA00023180"/>
    </source>
</evidence>
<dbReference type="PANTHER" id="PTHR22762:SF54">
    <property type="entry name" value="BCDNA.GH04962"/>
    <property type="match status" value="1"/>
</dbReference>
<evidence type="ECO:0000256" key="1">
    <source>
        <dbReference type="ARBA" id="ARBA00004240"/>
    </source>
</evidence>
<evidence type="ECO:0000256" key="8">
    <source>
        <dbReference type="ARBA" id="ARBA00023295"/>
    </source>
</evidence>
<dbReference type="Gene3D" id="3.20.20.80">
    <property type="entry name" value="Glycosidases"/>
    <property type="match status" value="2"/>
</dbReference>
<keyword evidence="8 10" id="KW-0326">Glycosidase</keyword>
<evidence type="ECO:0000256" key="11">
    <source>
        <dbReference type="SAM" id="SignalP"/>
    </source>
</evidence>
<protein>
    <recommendedName>
        <fullName evidence="9">Glucosidase II subunit alpha</fullName>
    </recommendedName>
</protein>
<evidence type="ECO:0000256" key="4">
    <source>
        <dbReference type="ARBA" id="ARBA00022729"/>
    </source>
</evidence>
<accession>A0A9P8PI47</accession>
<evidence type="ECO:0000256" key="10">
    <source>
        <dbReference type="RuleBase" id="RU361185"/>
    </source>
</evidence>
<sequence length="914" mass="106131">MKLLQFFCLVSLLILDVAFGVKHELFKRCDQSGFCRRNRHYGNEISKTQNKYYSINEESVKFGHSVITGDIQKSLNQSHSVRLPFTLEILENNNIRLQIDEDRSKFEFNHKLLQKERYNEAWKYAFNGIPKISKNYKVSDISNGQFDILYGKDEQYKLEVYTEHFEIIVKYHNEPQIIFNERSFLNVEHIRSKDNHESSLLQEELNFGSFQDSFKDSKADTLPFGPESVALDVTFQGFKHVYGIPEHADSLSLRDTTASEPYRLYNVDIFEYEVDSRLPMYGAIPLLVAHKPGVSAGLFWVNGADTYVDIKKQDRSVPNALREHIDTQTHWISESGIIDVVIFIGSSPTEITSNYAKLSGQTQLPQLFSLGYHQGRWNYNDEEDVLTISENMDKYEIPCDVIWLDLEYTDSRRYFTWKKGSFPDPERMLAKLNETYRSLVTLIDPHLKLNYEVSDQVSEKNLAFLDKNGKDFHGHCWPGESLWIDTFNPNSQEFWTTLFANDSGFAGDATNLHIWNDMNEPSVFSGPETTAPKDVITYGNVEIRSDHNIYGLTYHEATFEALKERYINKRPFVLTRSFFAGSQRSAAMWTGDNMSKWEYLKVSIQMILNQNIANMPFSGADIGGFFGNPSKELLTRWYQTGIWYPFFRAHAHIDSRRREPWVPGEPYTSLIRNAIRLRYRLLPLFYTKLYQSHVNGSLVLDPLFYKFPDNRDVFEIDDQFYIDGLLIKPVTEEGAESINIYIPDDEIHYDYDTFQKFQGLGDHRISTPLEKIPVLIRGGTILSRKDRYRRSSKLTRYDPYTLVIALDSNRKAKGNLYIDDGETYNYKLADQYLYLELNFVDNILNSEILEGAGSTGGSTKVEKIQIIGDDLSFEEIFIKQNDTEWSGSFEKHDNYYVVKNPNVDLSKNWSVSFR</sequence>